<protein>
    <submittedName>
        <fullName evidence="5">Protein required for normal CLN1 and CLN2 G1 cyclin expression</fullName>
    </submittedName>
</protein>
<dbReference type="PANTHER" id="PTHR14027:SF2">
    <property type="entry name" value="RNA POLYMERASE-ASSOCIATED PROTEIN CTR9 HOMOLOG"/>
    <property type="match status" value="1"/>
</dbReference>
<sequence>MSSDILEIPLKGSDNVLEIDCSQLPEEAKELLDILQQEEAPLNIYLELALQYYDRNRIDEVVVVLEQGLSAGYNTDSSTRIPLLNCLAAVFLLRAKTALGTKKSRYLEEAAKYYNEADRINPRVQLTWLGKGLLYMAKKQPDDALRQFQLVLEQDPDNIPALLGKARIQYHRKLFKVALATYQQVLVLNPEGKPDVRVGIGLCFHKLGMLNEAKEAFDRALEVNEHNADALSFLAIMNFNEFKRSLASDSSDKMEYLEMAVRYLENGHKINVKHAVISNHLAEQFFFRRQIKKALSFASIAAANADTLAIQAESHFQLGRAYHQMKKYTEATSHYHKAAKLNPDHVLAQFGLGQMHIYRGERSLAIDIFQKLLLKFPKSSETLVILGSLYASSAEEKQRAVEYFDRATKILEDENSEDLTDTSMFVQMGQMLEDVDSKKALKAYQNAFKANEKNVEAKIPLELTNNIAVLHHMEGDYDSAKRMYDRAIKDATELSSGGDTEAEYIATTAKYNVARLHEDYSEDTKAQELYKELIEKHPNYIGPYLRMGLMDQNSGKFTEATDWYKDVLGVDNNNADAWTMLGCLQASMHQTRPSRKTFERILTEIDKHDIYSLCSLGNNYLGLARSEKKKDIKATLYKKALEFFDKVLRLDDNNVFAATGIAIAAAERGNSAEAREMFAQIRDSAPHLPGLWINLAHINVELGNYRNAYTLYEGCLKKFFNKNDPNITLCMARTLFLAAKAEKSLELMKQARQYVQKAFHLSPKDKAILYDLALIEQSLAQLVGDIPEEHRSVTEMNKALDGIGIAKNIFNSLINVPAEIHVPYDRNIAIQREKHGDSLRSSLAKKMEKQLKAEQERFSRMEESRKKLEAERRKYQESEQEKSRKMLEEQRKIEEQRKYLLEKIREDNERERDVVVSDDEDLRERKKREPKEKKPRKKQDSDGENEEGGRRKKLRQKKPEYDDSDTPRKKFKSKEFIDDDDDDEDDNSRGSRKKLKSKEYINSEEEDDAKPLKKKHRSQPFADSDEGSNVTPRKKRKPFRDNESGGEAGNTPTSASKFKSNEFVDSEDDEDRNSPVASSQHVTDGGDDVNDQQPSRPKASLPLKKKFKAQRIIADEDYDEDILQKEAPSTNPLLDNDGGSGDKQTDIEQPPRELAAPSESTESNNTILAQSASTSMDVDPAPEAKNNGSHDTQTDGPKAIENSGDVE</sequence>
<name>A0ABR2WUG4_9FUNG</name>
<dbReference type="InterPro" id="IPR011990">
    <property type="entry name" value="TPR-like_helical_dom_sf"/>
</dbReference>
<feature type="region of interest" description="Disordered" evidence="4">
    <location>
        <begin position="839"/>
        <end position="888"/>
    </location>
</feature>
<accession>A0ABR2WUG4</accession>
<dbReference type="PANTHER" id="PTHR14027">
    <property type="entry name" value="RNA POLYMERASE-ASSOCIATED PROTEIN CTR9"/>
    <property type="match status" value="1"/>
</dbReference>
<comment type="caution">
    <text evidence="5">The sequence shown here is derived from an EMBL/GenBank/DDBJ whole genome shotgun (WGS) entry which is preliminary data.</text>
</comment>
<evidence type="ECO:0000256" key="2">
    <source>
        <dbReference type="ARBA" id="ARBA00022803"/>
    </source>
</evidence>
<feature type="compositionally biased region" description="Basic and acidic residues" evidence="4">
    <location>
        <begin position="845"/>
        <end position="888"/>
    </location>
</feature>
<feature type="compositionally biased region" description="Polar residues" evidence="4">
    <location>
        <begin position="1158"/>
        <end position="1176"/>
    </location>
</feature>
<dbReference type="SUPFAM" id="SSF48452">
    <property type="entry name" value="TPR-like"/>
    <property type="match status" value="3"/>
</dbReference>
<feature type="compositionally biased region" description="Basic and acidic residues" evidence="4">
    <location>
        <begin position="922"/>
        <end position="932"/>
    </location>
</feature>
<dbReference type="Pfam" id="PF14559">
    <property type="entry name" value="TPR_19"/>
    <property type="match status" value="1"/>
</dbReference>
<feature type="compositionally biased region" description="Acidic residues" evidence="4">
    <location>
        <begin position="977"/>
        <end position="986"/>
    </location>
</feature>
<evidence type="ECO:0000313" key="6">
    <source>
        <dbReference type="Proteomes" id="UP001479436"/>
    </source>
</evidence>
<gene>
    <name evidence="5" type="primary">CTR9</name>
    <name evidence="5" type="ORF">K7432_006720</name>
</gene>
<dbReference type="Pfam" id="PF13181">
    <property type="entry name" value="TPR_8"/>
    <property type="match status" value="2"/>
</dbReference>
<feature type="repeat" description="TPR" evidence="3">
    <location>
        <begin position="312"/>
        <end position="345"/>
    </location>
</feature>
<feature type="repeat" description="TPR" evidence="3">
    <location>
        <begin position="194"/>
        <end position="227"/>
    </location>
</feature>
<organism evidence="5 6">
    <name type="scientific">Basidiobolus ranarum</name>
    <dbReference type="NCBI Taxonomy" id="34480"/>
    <lineage>
        <taxon>Eukaryota</taxon>
        <taxon>Fungi</taxon>
        <taxon>Fungi incertae sedis</taxon>
        <taxon>Zoopagomycota</taxon>
        <taxon>Entomophthoromycotina</taxon>
        <taxon>Basidiobolomycetes</taxon>
        <taxon>Basidiobolales</taxon>
        <taxon>Basidiobolaceae</taxon>
        <taxon>Basidiobolus</taxon>
    </lineage>
</organism>
<feature type="region of interest" description="Disordered" evidence="4">
    <location>
        <begin position="908"/>
        <end position="1207"/>
    </location>
</feature>
<keyword evidence="2 3" id="KW-0802">TPR repeat</keyword>
<feature type="compositionally biased region" description="Polar residues" evidence="4">
    <location>
        <begin position="1186"/>
        <end position="1195"/>
    </location>
</feature>
<dbReference type="Gene3D" id="1.25.40.10">
    <property type="entry name" value="Tetratricopeptide repeat domain"/>
    <property type="match status" value="4"/>
</dbReference>
<reference evidence="5 6" key="1">
    <citation type="submission" date="2023-04" db="EMBL/GenBank/DDBJ databases">
        <title>Genome of Basidiobolus ranarum AG-B5.</title>
        <authorList>
            <person name="Stajich J.E."/>
            <person name="Carter-House D."/>
            <person name="Gryganskyi A."/>
        </authorList>
    </citation>
    <scope>NUCLEOTIDE SEQUENCE [LARGE SCALE GENOMIC DNA]</scope>
    <source>
        <strain evidence="5 6">AG-B5</strain>
    </source>
</reference>
<dbReference type="EMBL" id="JASJQH010000307">
    <property type="protein sequence ID" value="KAK9765164.1"/>
    <property type="molecule type" value="Genomic_DNA"/>
</dbReference>
<evidence type="ECO:0000256" key="4">
    <source>
        <dbReference type="SAM" id="MobiDB-lite"/>
    </source>
</evidence>
<dbReference type="PROSITE" id="PS50005">
    <property type="entry name" value="TPR"/>
    <property type="match status" value="3"/>
</dbReference>
<dbReference type="SMART" id="SM00028">
    <property type="entry name" value="TPR"/>
    <property type="match status" value="16"/>
</dbReference>
<proteinExistence type="predicted"/>
<keyword evidence="1" id="KW-0677">Repeat</keyword>
<dbReference type="Pfam" id="PF00515">
    <property type="entry name" value="TPR_1"/>
    <property type="match status" value="1"/>
</dbReference>
<keyword evidence="6" id="KW-1185">Reference proteome</keyword>
<evidence type="ECO:0000256" key="1">
    <source>
        <dbReference type="ARBA" id="ARBA00022737"/>
    </source>
</evidence>
<dbReference type="Proteomes" id="UP001479436">
    <property type="component" value="Unassembled WGS sequence"/>
</dbReference>
<evidence type="ECO:0000256" key="3">
    <source>
        <dbReference type="PROSITE-ProRule" id="PRU00339"/>
    </source>
</evidence>
<feature type="compositionally biased region" description="Basic and acidic residues" evidence="4">
    <location>
        <begin position="957"/>
        <end position="976"/>
    </location>
</feature>
<evidence type="ECO:0000313" key="5">
    <source>
        <dbReference type="EMBL" id="KAK9765164.1"/>
    </source>
</evidence>
<dbReference type="InterPro" id="IPR031101">
    <property type="entry name" value="Ctr9"/>
</dbReference>
<dbReference type="Pfam" id="PF13174">
    <property type="entry name" value="TPR_6"/>
    <property type="match status" value="1"/>
</dbReference>
<dbReference type="PROSITE" id="PS50293">
    <property type="entry name" value="TPR_REGION"/>
    <property type="match status" value="1"/>
</dbReference>
<feature type="repeat" description="TPR" evidence="3">
    <location>
        <begin position="125"/>
        <end position="158"/>
    </location>
</feature>
<dbReference type="InterPro" id="IPR019734">
    <property type="entry name" value="TPR_rpt"/>
</dbReference>